<evidence type="ECO:0000313" key="2">
    <source>
        <dbReference type="EMBL" id="MPC43948.1"/>
    </source>
</evidence>
<feature type="compositionally biased region" description="Pro residues" evidence="1">
    <location>
        <begin position="70"/>
        <end position="80"/>
    </location>
</feature>
<evidence type="ECO:0000256" key="1">
    <source>
        <dbReference type="SAM" id="MobiDB-lite"/>
    </source>
</evidence>
<feature type="region of interest" description="Disordered" evidence="1">
    <location>
        <begin position="1"/>
        <end position="40"/>
    </location>
</feature>
<accession>A0A5B7FG31</accession>
<keyword evidence="3" id="KW-1185">Reference proteome</keyword>
<dbReference type="Proteomes" id="UP000324222">
    <property type="component" value="Unassembled WGS sequence"/>
</dbReference>
<reference evidence="2 3" key="1">
    <citation type="submission" date="2019-05" db="EMBL/GenBank/DDBJ databases">
        <title>Another draft genome of Portunus trituberculatus and its Hox gene families provides insights of decapod evolution.</title>
        <authorList>
            <person name="Jeong J.-H."/>
            <person name="Song I."/>
            <person name="Kim S."/>
            <person name="Choi T."/>
            <person name="Kim D."/>
            <person name="Ryu S."/>
            <person name="Kim W."/>
        </authorList>
    </citation>
    <scope>NUCLEOTIDE SEQUENCE [LARGE SCALE GENOMIC DNA]</scope>
    <source>
        <tissue evidence="2">Muscle</tissue>
    </source>
</reference>
<dbReference type="EMBL" id="VSRR010006058">
    <property type="protein sequence ID" value="MPC43948.1"/>
    <property type="molecule type" value="Genomic_DNA"/>
</dbReference>
<name>A0A5B7FG31_PORTR</name>
<feature type="compositionally biased region" description="Low complexity" evidence="1">
    <location>
        <begin position="16"/>
        <end position="33"/>
    </location>
</feature>
<proteinExistence type="predicted"/>
<organism evidence="2 3">
    <name type="scientific">Portunus trituberculatus</name>
    <name type="common">Swimming crab</name>
    <name type="synonym">Neptunus trituberculatus</name>
    <dbReference type="NCBI Taxonomy" id="210409"/>
    <lineage>
        <taxon>Eukaryota</taxon>
        <taxon>Metazoa</taxon>
        <taxon>Ecdysozoa</taxon>
        <taxon>Arthropoda</taxon>
        <taxon>Crustacea</taxon>
        <taxon>Multicrustacea</taxon>
        <taxon>Malacostraca</taxon>
        <taxon>Eumalacostraca</taxon>
        <taxon>Eucarida</taxon>
        <taxon>Decapoda</taxon>
        <taxon>Pleocyemata</taxon>
        <taxon>Brachyura</taxon>
        <taxon>Eubrachyura</taxon>
        <taxon>Portunoidea</taxon>
        <taxon>Portunidae</taxon>
        <taxon>Portuninae</taxon>
        <taxon>Portunus</taxon>
    </lineage>
</organism>
<evidence type="ECO:0000313" key="3">
    <source>
        <dbReference type="Proteomes" id="UP000324222"/>
    </source>
</evidence>
<comment type="caution">
    <text evidence="2">The sequence shown here is derived from an EMBL/GenBank/DDBJ whole genome shotgun (WGS) entry which is preliminary data.</text>
</comment>
<protein>
    <submittedName>
        <fullName evidence="2">Uncharacterized protein</fullName>
    </submittedName>
</protein>
<feature type="region of interest" description="Disordered" evidence="1">
    <location>
        <begin position="63"/>
        <end position="100"/>
    </location>
</feature>
<dbReference type="AlphaFoldDB" id="A0A5B7FG31"/>
<sequence length="100" mass="11371">MKKRLPRSICPLPTFSAPRHPTTHAAPPTFPSSRPDSYPSQEQIAKLLRHTTEILQRRVKEWTWRADQPCPAPPARPLAPPSARSNPSRDRSDIWNKSLS</sequence>
<gene>
    <name evidence="2" type="ORF">E2C01_037606</name>
</gene>